<accession>A0A1C7MS30</accession>
<dbReference type="Proteomes" id="UP000092993">
    <property type="component" value="Unassembled WGS sequence"/>
</dbReference>
<evidence type="ECO:0000313" key="3">
    <source>
        <dbReference type="Proteomes" id="UP000092993"/>
    </source>
</evidence>
<reference evidence="2 3" key="1">
    <citation type="submission" date="2016-03" db="EMBL/GenBank/DDBJ databases">
        <title>Whole genome sequencing of Grifola frondosa 9006-11.</title>
        <authorList>
            <person name="Min B."/>
            <person name="Park H."/>
            <person name="Kim J.-G."/>
            <person name="Cho H."/>
            <person name="Oh Y.-L."/>
            <person name="Kong W.-S."/>
            <person name="Choi I.-G."/>
        </authorList>
    </citation>
    <scope>NUCLEOTIDE SEQUENCE [LARGE SCALE GENOMIC DNA]</scope>
    <source>
        <strain evidence="2 3">9006-11</strain>
    </source>
</reference>
<name>A0A1C7MS30_GRIFR</name>
<feature type="compositionally biased region" description="Acidic residues" evidence="1">
    <location>
        <begin position="175"/>
        <end position="186"/>
    </location>
</feature>
<keyword evidence="3" id="KW-1185">Reference proteome</keyword>
<comment type="caution">
    <text evidence="2">The sequence shown here is derived from an EMBL/GenBank/DDBJ whole genome shotgun (WGS) entry which is preliminary data.</text>
</comment>
<evidence type="ECO:0000256" key="1">
    <source>
        <dbReference type="SAM" id="MobiDB-lite"/>
    </source>
</evidence>
<feature type="region of interest" description="Disordered" evidence="1">
    <location>
        <begin position="243"/>
        <end position="285"/>
    </location>
</feature>
<feature type="compositionally biased region" description="Polar residues" evidence="1">
    <location>
        <begin position="262"/>
        <end position="281"/>
    </location>
</feature>
<dbReference type="AlphaFoldDB" id="A0A1C7MS30"/>
<dbReference type="EMBL" id="LUGG01000001">
    <property type="protein sequence ID" value="OBZ79229.1"/>
    <property type="molecule type" value="Genomic_DNA"/>
</dbReference>
<gene>
    <name evidence="2" type="ORF">A0H81_01391</name>
</gene>
<protein>
    <submittedName>
        <fullName evidence="2">Uncharacterized protein</fullName>
    </submittedName>
</protein>
<proteinExistence type="predicted"/>
<dbReference type="OrthoDB" id="2804480at2759"/>
<organism evidence="2 3">
    <name type="scientific">Grifola frondosa</name>
    <name type="common">Maitake</name>
    <name type="synonym">Polyporus frondosus</name>
    <dbReference type="NCBI Taxonomy" id="5627"/>
    <lineage>
        <taxon>Eukaryota</taxon>
        <taxon>Fungi</taxon>
        <taxon>Dikarya</taxon>
        <taxon>Basidiomycota</taxon>
        <taxon>Agaricomycotina</taxon>
        <taxon>Agaricomycetes</taxon>
        <taxon>Polyporales</taxon>
        <taxon>Grifolaceae</taxon>
        <taxon>Grifola</taxon>
    </lineage>
</organism>
<sequence length="485" mass="54972">MSIYCQICKEFPTDFPVHAFKTHRRSCTVQFPDNAQPRRVQGHARRSCCRKASSSRQNIAPVPYEKKAPFMHRRHRAQIRYYASQLCPVSVIAQCMGCTPRTVQDVIKNKKKDNIDSDEEYHETVDALEAHLRGDDEADEMDFDEIASSMVDSMADAKPTKSHRHRHRQSRVMYDSDEEDELEETDTKDFLAFGSKATFEREQQSRSISVPSLCYPEYSEDELEAAAKQDIIHDAIDASQDFASSIPPLSSTRQPTPRPSMSPLTPLSQCSSAQPTPSSPRTVDRLLTPEGFSRAVLSPAPLASRHAFRSSSPSPAPLVIHVFLSNLKKDLSGLDTAFFTFGCRNKDDLDALCLLSPEDDWPIFRDYLQKQHNVPLLHWVIIQAGLHARRAELHAQPSTSTVRPSDQGENECAVYKFLNSLSRPLGRHLLLFYECGLREADDIDALCLVREQWDTMREGMMEKGLNYLEWLVVRDGLNARLTVTT</sequence>
<evidence type="ECO:0000313" key="2">
    <source>
        <dbReference type="EMBL" id="OBZ79229.1"/>
    </source>
</evidence>
<feature type="compositionally biased region" description="Basic residues" evidence="1">
    <location>
        <begin position="160"/>
        <end position="170"/>
    </location>
</feature>
<feature type="compositionally biased region" description="Polar residues" evidence="1">
    <location>
        <begin position="243"/>
        <end position="255"/>
    </location>
</feature>
<feature type="region of interest" description="Disordered" evidence="1">
    <location>
        <begin position="154"/>
        <end position="186"/>
    </location>
</feature>